<dbReference type="InterPro" id="IPR004242">
    <property type="entry name" value="Transposase_21"/>
</dbReference>
<dbReference type="AlphaFoldDB" id="A0A820MGI2"/>
<dbReference type="PANTHER" id="PTHR46579:SF1">
    <property type="entry name" value="F5_8 TYPE C DOMAIN-CONTAINING PROTEIN"/>
    <property type="match status" value="1"/>
</dbReference>
<protein>
    <submittedName>
        <fullName evidence="2">Uncharacterized protein</fullName>
    </submittedName>
</protein>
<dbReference type="EMBL" id="CAJOBO010001406">
    <property type="protein sequence ID" value="CAF4374744.1"/>
    <property type="molecule type" value="Genomic_DNA"/>
</dbReference>
<evidence type="ECO:0000313" key="2">
    <source>
        <dbReference type="EMBL" id="CAF4374744.1"/>
    </source>
</evidence>
<feature type="region of interest" description="Disordered" evidence="1">
    <location>
        <begin position="988"/>
        <end position="1010"/>
    </location>
</feature>
<gene>
    <name evidence="2" type="ORF">HFQ381_LOCUS18306</name>
</gene>
<feature type="compositionally biased region" description="Acidic residues" evidence="1">
    <location>
        <begin position="34"/>
        <end position="43"/>
    </location>
</feature>
<evidence type="ECO:0000256" key="1">
    <source>
        <dbReference type="SAM" id="MobiDB-lite"/>
    </source>
</evidence>
<reference evidence="2" key="1">
    <citation type="submission" date="2021-02" db="EMBL/GenBank/DDBJ databases">
        <authorList>
            <person name="Nowell W R."/>
        </authorList>
    </citation>
    <scope>NUCLEOTIDE SEQUENCE</scope>
</reference>
<comment type="caution">
    <text evidence="2">The sequence shown here is derived from an EMBL/GenBank/DDBJ whole genome shotgun (WGS) entry which is preliminary data.</text>
</comment>
<sequence>MLRFKSSVSKKIKARELQRRQQREMLNHLFADSDTIESDDEINPDSQSAEREPIKLSPSIPSCLPSHEVMNYENDLFDNVHPFDDYLLDMDNSRPLFNGSSITVKKAVHQLCSFFTDFNINKSTVVNLLRIIKTLLPKPNQLPTSWKGIMKVLGRASTSRTTFLCSSCLKQCEKGIYGTKLCHNEKCSLKNRTMKSTEIVELVHLDIRAQIQAILTRNQLLLNRKDLYPMTDVCFGEYYRTQSSGTINRVTLIVHTDGAPLVKLSKQSIWPCFASLVELPPPAREYQKNIVLLSLWTSKLKPDPNIFLQETIEELKSLINAGTSIFINGQEYEITLRTQYFVSDLPAKALFCKTINFNGYSACSECCSTGEWSIENKVVVYPFTRNNLTPRTHSTYLNAAKEAQTKSIRGKAVSIGGIKGLSTLLQIFEYPCQIVFDYMHLVCLGHVPSLIKRWCQNVDKSVVNSIDASLNQLRLPHNLNIPFLESVSNAGQWKAKNNRLFVLNVGVPIVTLHLPRLLASHFLLYSMAVKIFHAPESIEEINLAEQVMNYYCKTAPLIHNSSIEIFSLHAHIHLAQQVRRHGGLAHTSAFAFESCIRFIQKKAHGSKHLGAQISYWIDLQTMIQTQQVKAPTIAAINEIKWLDGRLSSYQAALSGQLASYKFDVYSCSFYLRFKHFFVTYHTIIYDQSFKCQSYIVSFSDSTHDFIQYGNSIVFVKSNSHFFVLVQKYKLSKKSITDYVDIPASLHSKINQLFPLLQLSDEFLLIPIEMIRHKCVSIAFDDYCYIIMYTTNTYAKPYLNRRTNTEVEMYNLVLFPSDNSIAVVKVKQCSPAEHDGFIFVQSGKKKFMGVILEEGTLSQCSRAADQLAKKTVNPEIESDYERSGNENQSKQHKTTASTISTLKTIPFGGKFLKIKENFAFYANIFIGQNSNNQQPITSTITISTERTNCANSSQSLNTNPSMINNDNVLIGLQPTTSSVETCLSRSQIAHKSNENDHKNMSNLKHKRHKKSHNVTSSAVLFDQFNNMNNESSDSEDELINNSEHRIDTNELSSNGAPKFVGCHITGENNRSKSASGQLSSSTTQQLSTFMNKLESQYLRPLLVGQERIEERIKCLFANQKKIQNVLRKQKVNISFLELDEKDEPTDYQVFLTSMEYKNSDGTIIDLLQRAGVKEHANRYVTSLMDIIFRPEQLLAIETKDISQHELYLLLKEAVKNKFRLSKEELETMWIWLHNVILAKRRTINSKRKRNESMNQAVDS</sequence>
<evidence type="ECO:0000313" key="3">
    <source>
        <dbReference type="Proteomes" id="UP000663851"/>
    </source>
</evidence>
<proteinExistence type="predicted"/>
<dbReference type="Pfam" id="PF02992">
    <property type="entry name" value="Transposase_21"/>
    <property type="match status" value="1"/>
</dbReference>
<feature type="region of interest" description="Disordered" evidence="1">
    <location>
        <begin position="29"/>
        <end position="57"/>
    </location>
</feature>
<dbReference type="PANTHER" id="PTHR46579">
    <property type="entry name" value="F5/8 TYPE C DOMAIN-CONTAINING PROTEIN-RELATED"/>
    <property type="match status" value="1"/>
</dbReference>
<dbReference type="Proteomes" id="UP000663851">
    <property type="component" value="Unassembled WGS sequence"/>
</dbReference>
<name>A0A820MGI2_9BILA</name>
<organism evidence="2 3">
    <name type="scientific">Rotaria socialis</name>
    <dbReference type="NCBI Taxonomy" id="392032"/>
    <lineage>
        <taxon>Eukaryota</taxon>
        <taxon>Metazoa</taxon>
        <taxon>Spiralia</taxon>
        <taxon>Gnathifera</taxon>
        <taxon>Rotifera</taxon>
        <taxon>Eurotatoria</taxon>
        <taxon>Bdelloidea</taxon>
        <taxon>Philodinida</taxon>
        <taxon>Philodinidae</taxon>
        <taxon>Rotaria</taxon>
    </lineage>
</organism>
<accession>A0A820MGI2</accession>
<feature type="region of interest" description="Disordered" evidence="1">
    <location>
        <begin position="871"/>
        <end position="894"/>
    </location>
</feature>